<dbReference type="Ensembl" id="ENSCLAT00000005835.1">
    <property type="protein sequence ID" value="ENSCLAP00000005734.1"/>
    <property type="gene ID" value="ENSCLAG00000004065.1"/>
</dbReference>
<keyword evidence="3" id="KW-1017">Isopeptide bond</keyword>
<comment type="function">
    <text evidence="17">Receptor for interleukin-33 (IL-33) which plays crucial roles in innate and adaptive immunity, contributing to tissue homeostasis and responses to environmental stresses together with coreceptor IL1RAP. Its stimulation recruits MYD88, IRAK1, IRAK4, and TRAF6, followed by phosphorylation of MAPK3/ERK1 and/or MAPK1/ERK2, MAPK14, and MAPK8. Possibly involved in helper T-cell function. Upon tissue injury, induces UCP2-dependent mitochondrial rewiring that attenuates the generation of reactive oxygen species and preserves the integrity of Krebs cycle required for persistent production of itaconate and subsequent GATA3-dependent differentiation of inflammation-resolving alternatively activated macrophages.</text>
</comment>
<dbReference type="Pfam" id="PF00047">
    <property type="entry name" value="ig"/>
    <property type="match status" value="1"/>
</dbReference>
<comment type="similarity">
    <text evidence="2">Belongs to the interleukin-1 receptor family.</text>
</comment>
<evidence type="ECO:0000256" key="8">
    <source>
        <dbReference type="ARBA" id="ARBA00022843"/>
    </source>
</evidence>
<evidence type="ECO:0000256" key="16">
    <source>
        <dbReference type="ARBA" id="ARBA00053357"/>
    </source>
</evidence>
<organism evidence="21 22">
    <name type="scientific">Chinchilla lanigera</name>
    <name type="common">Long-tailed chinchilla</name>
    <name type="synonym">Chinchilla villidera</name>
    <dbReference type="NCBI Taxonomy" id="34839"/>
    <lineage>
        <taxon>Eukaryota</taxon>
        <taxon>Metazoa</taxon>
        <taxon>Chordata</taxon>
        <taxon>Craniata</taxon>
        <taxon>Vertebrata</taxon>
        <taxon>Euteleostomi</taxon>
        <taxon>Mammalia</taxon>
        <taxon>Eutheria</taxon>
        <taxon>Euarchontoglires</taxon>
        <taxon>Glires</taxon>
        <taxon>Rodentia</taxon>
        <taxon>Hystricomorpha</taxon>
        <taxon>Chinchillidae</taxon>
        <taxon>Chinchilla</taxon>
    </lineage>
</organism>
<dbReference type="CTD" id="9173"/>
<evidence type="ECO:0000256" key="12">
    <source>
        <dbReference type="ARBA" id="ARBA00023157"/>
    </source>
</evidence>
<dbReference type="SMART" id="SM00408">
    <property type="entry name" value="IGc2"/>
    <property type="match status" value="2"/>
</dbReference>
<dbReference type="FunFam" id="2.60.40.10:FF:000188">
    <property type="entry name" value="Interleukin-1 receptor accessory protein-like 1"/>
    <property type="match status" value="1"/>
</dbReference>
<feature type="domain" description="Ig-like" evidence="20">
    <location>
        <begin position="25"/>
        <end position="115"/>
    </location>
</feature>
<feature type="domain" description="Ig-like" evidence="20">
    <location>
        <begin position="126"/>
        <end position="209"/>
    </location>
</feature>
<evidence type="ECO:0000256" key="1">
    <source>
        <dbReference type="ARBA" id="ARBA00004479"/>
    </source>
</evidence>
<dbReference type="GeneID" id="102020238"/>
<keyword evidence="15" id="KW-0393">Immunoglobulin domain</keyword>
<evidence type="ECO:0000256" key="17">
    <source>
        <dbReference type="ARBA" id="ARBA00053718"/>
    </source>
</evidence>
<evidence type="ECO:0000256" key="3">
    <source>
        <dbReference type="ARBA" id="ARBA00022499"/>
    </source>
</evidence>
<dbReference type="InterPro" id="IPR003599">
    <property type="entry name" value="Ig_sub"/>
</dbReference>
<dbReference type="GO" id="GO:0005886">
    <property type="term" value="C:plasma membrane"/>
    <property type="evidence" value="ECO:0007669"/>
    <property type="project" value="UniProtKB-ARBA"/>
</dbReference>
<keyword evidence="7" id="KW-0378">Hydrolase</keyword>
<dbReference type="InterPro" id="IPR013783">
    <property type="entry name" value="Ig-like_fold"/>
</dbReference>
<dbReference type="PANTHER" id="PTHR11890:SF7">
    <property type="entry name" value="INTERLEUKIN-1 RECEPTOR-LIKE 1"/>
    <property type="match status" value="1"/>
</dbReference>
<dbReference type="OMA" id="MHNTRAT"/>
<dbReference type="CDD" id="cd05757">
    <property type="entry name" value="Ig2_IL1R-like"/>
    <property type="match status" value="1"/>
</dbReference>
<dbReference type="InterPro" id="IPR013151">
    <property type="entry name" value="Immunoglobulin_dom"/>
</dbReference>
<dbReference type="OrthoDB" id="6132459at2759"/>
<dbReference type="FunFam" id="2.60.40.10:FF:001471">
    <property type="entry name" value="interleukin-1 receptor-like 1 isoform X3"/>
    <property type="match status" value="1"/>
</dbReference>
<dbReference type="FunFam" id="2.60.40.10:FF:000284">
    <property type="entry name" value="interleukin-1 receptor accessory protein-like 1"/>
    <property type="match status" value="1"/>
</dbReference>
<protein>
    <recommendedName>
        <fullName evidence="18">Interleukin-1 receptor-like 1</fullName>
    </recommendedName>
</protein>
<proteinExistence type="inferred from homology"/>
<name>A0A8C2YKN8_CHILA</name>
<keyword evidence="10" id="KW-0520">NAD</keyword>
<dbReference type="Proteomes" id="UP000694398">
    <property type="component" value="Unassembled WGS sequence"/>
</dbReference>
<comment type="function">
    <text evidence="16">Inhibits IL-33 signaling.</text>
</comment>
<dbReference type="GO" id="GO:0004908">
    <property type="term" value="F:interleukin-1 receptor activity"/>
    <property type="evidence" value="ECO:0007669"/>
    <property type="project" value="InterPro"/>
</dbReference>
<feature type="transmembrane region" description="Helical" evidence="19">
    <location>
        <begin position="14"/>
        <end position="31"/>
    </location>
</feature>
<dbReference type="RefSeq" id="XP_013378308.1">
    <property type="nucleotide sequence ID" value="XM_013522854.1"/>
</dbReference>
<sequence length="352" mass="39903">MSNLHLLMTDKPRVGLWILVILTVPIYFTAVKGISSWGLENEALIVRCPKTEGSRYPVDWYYLKTNESIPTERRNGVFASGERLKFLPAKVDNSGIYTCIIRSPTRNRTGYANVTIYKRPTDCHIPHYLMYSTISGSEINPRIYCPKIDLYNWTAPLQWFKNCKALQGSRYRTHRSFLFIDNVGRDDEGDYTCKFTHSENGVSYNVTATRSFIVKDKPGVSVFPVIVTPSYNETKEVEIGETVNITCLACFGTGAQPFAGVLWQVNRSNIKDLGGARIQDEQGENQSSSNDMTCLNTVLRITEVKEEDLSQEYDCVAWNFHGVIRHAVRLIKKDPSKECLRDAGLPSLPYLV</sequence>
<dbReference type="GO" id="GO:0002113">
    <property type="term" value="F:interleukin-33 binding"/>
    <property type="evidence" value="ECO:0007669"/>
    <property type="project" value="TreeGrafter"/>
</dbReference>
<evidence type="ECO:0000256" key="7">
    <source>
        <dbReference type="ARBA" id="ARBA00022801"/>
    </source>
</evidence>
<dbReference type="SMART" id="SM00409">
    <property type="entry name" value="IG"/>
    <property type="match status" value="3"/>
</dbReference>
<reference evidence="21" key="2">
    <citation type="submission" date="2025-09" db="UniProtKB">
        <authorList>
            <consortium name="Ensembl"/>
        </authorList>
    </citation>
    <scope>IDENTIFICATION</scope>
</reference>
<evidence type="ECO:0000256" key="13">
    <source>
        <dbReference type="ARBA" id="ARBA00023170"/>
    </source>
</evidence>
<dbReference type="InterPro" id="IPR004074">
    <property type="entry name" value="IL-1_rcpt_I/II-typ"/>
</dbReference>
<evidence type="ECO:0000256" key="11">
    <source>
        <dbReference type="ARBA" id="ARBA00023136"/>
    </source>
</evidence>
<keyword evidence="14" id="KW-0325">Glycoprotein</keyword>
<evidence type="ECO:0000313" key="22">
    <source>
        <dbReference type="Proteomes" id="UP000694398"/>
    </source>
</evidence>
<evidence type="ECO:0000256" key="9">
    <source>
        <dbReference type="ARBA" id="ARBA00022989"/>
    </source>
</evidence>
<keyword evidence="11 19" id="KW-0472">Membrane</keyword>
<evidence type="ECO:0000256" key="5">
    <source>
        <dbReference type="ARBA" id="ARBA00022729"/>
    </source>
</evidence>
<dbReference type="InterPro" id="IPR015621">
    <property type="entry name" value="IL-1_rcpt_fam"/>
</dbReference>
<feature type="domain" description="Ig-like" evidence="20">
    <location>
        <begin position="218"/>
        <end position="317"/>
    </location>
</feature>
<keyword evidence="9 19" id="KW-1133">Transmembrane helix</keyword>
<dbReference type="Gene3D" id="2.60.40.10">
    <property type="entry name" value="Immunoglobulins"/>
    <property type="match status" value="3"/>
</dbReference>
<reference evidence="21" key="1">
    <citation type="submission" date="2025-08" db="UniProtKB">
        <authorList>
            <consortium name="Ensembl"/>
        </authorList>
    </citation>
    <scope>IDENTIFICATION</scope>
</reference>
<dbReference type="GeneTree" id="ENSGT01090000259985"/>
<keyword evidence="6" id="KW-0677">Repeat</keyword>
<evidence type="ECO:0000256" key="6">
    <source>
        <dbReference type="ARBA" id="ARBA00022737"/>
    </source>
</evidence>
<comment type="subcellular location">
    <subcellularLocation>
        <location evidence="1">Membrane</location>
        <topology evidence="1">Single-pass type I membrane protein</topology>
    </subcellularLocation>
</comment>
<keyword evidence="22" id="KW-1185">Reference proteome</keyword>
<evidence type="ECO:0000256" key="15">
    <source>
        <dbReference type="ARBA" id="ARBA00023319"/>
    </source>
</evidence>
<dbReference type="AlphaFoldDB" id="A0A8C2YKN8"/>
<dbReference type="GO" id="GO:0009986">
    <property type="term" value="C:cell surface"/>
    <property type="evidence" value="ECO:0007669"/>
    <property type="project" value="UniProtKB-ARBA"/>
</dbReference>
<evidence type="ECO:0000256" key="19">
    <source>
        <dbReference type="SAM" id="Phobius"/>
    </source>
</evidence>
<evidence type="ECO:0000259" key="20">
    <source>
        <dbReference type="PROSITE" id="PS50835"/>
    </source>
</evidence>
<dbReference type="SUPFAM" id="SSF48726">
    <property type="entry name" value="Immunoglobulin"/>
    <property type="match status" value="3"/>
</dbReference>
<evidence type="ECO:0000256" key="10">
    <source>
        <dbReference type="ARBA" id="ARBA00023027"/>
    </source>
</evidence>
<dbReference type="Pfam" id="PF13927">
    <property type="entry name" value="Ig_3"/>
    <property type="match status" value="1"/>
</dbReference>
<keyword evidence="12" id="KW-1015">Disulfide bond</keyword>
<dbReference type="InterPro" id="IPR003598">
    <property type="entry name" value="Ig_sub2"/>
</dbReference>
<dbReference type="GO" id="GO:0016787">
    <property type="term" value="F:hydrolase activity"/>
    <property type="evidence" value="ECO:0007669"/>
    <property type="project" value="UniProtKB-KW"/>
</dbReference>
<keyword evidence="5" id="KW-0732">Signal</keyword>
<evidence type="ECO:0000256" key="18">
    <source>
        <dbReference type="ARBA" id="ARBA00069773"/>
    </source>
</evidence>
<dbReference type="InterPro" id="IPR036179">
    <property type="entry name" value="Ig-like_dom_sf"/>
</dbReference>
<keyword evidence="4 19" id="KW-0812">Transmembrane</keyword>
<evidence type="ECO:0000256" key="14">
    <source>
        <dbReference type="ARBA" id="ARBA00023180"/>
    </source>
</evidence>
<evidence type="ECO:0000256" key="2">
    <source>
        <dbReference type="ARBA" id="ARBA00009752"/>
    </source>
</evidence>
<keyword evidence="8" id="KW-0832">Ubl conjugation</keyword>
<dbReference type="PRINTS" id="PR01536">
    <property type="entry name" value="INTRLKN1R12F"/>
</dbReference>
<evidence type="ECO:0000313" key="21">
    <source>
        <dbReference type="Ensembl" id="ENSCLAP00000005734.1"/>
    </source>
</evidence>
<accession>A0A8C2YKN8</accession>
<gene>
    <name evidence="21" type="primary">Il1rl1</name>
</gene>
<dbReference type="PANTHER" id="PTHR11890">
    <property type="entry name" value="INTERLEUKIN-1 RECEPTOR FAMILY MEMBER"/>
    <property type="match status" value="1"/>
</dbReference>
<dbReference type="InterPro" id="IPR007110">
    <property type="entry name" value="Ig-like_dom"/>
</dbReference>
<keyword evidence="13" id="KW-0675">Receptor</keyword>
<dbReference type="PROSITE" id="PS50835">
    <property type="entry name" value="IG_LIKE"/>
    <property type="match status" value="3"/>
</dbReference>
<evidence type="ECO:0000256" key="4">
    <source>
        <dbReference type="ARBA" id="ARBA00022692"/>
    </source>
</evidence>